<organism evidence="1 2">
    <name type="scientific">Sphagnum jensenii</name>
    <dbReference type="NCBI Taxonomy" id="128206"/>
    <lineage>
        <taxon>Eukaryota</taxon>
        <taxon>Viridiplantae</taxon>
        <taxon>Streptophyta</taxon>
        <taxon>Embryophyta</taxon>
        <taxon>Bryophyta</taxon>
        <taxon>Sphagnophytina</taxon>
        <taxon>Sphagnopsida</taxon>
        <taxon>Sphagnales</taxon>
        <taxon>Sphagnaceae</taxon>
        <taxon>Sphagnum</taxon>
    </lineage>
</organism>
<accession>A0ABP0VNU9</accession>
<proteinExistence type="predicted"/>
<evidence type="ECO:0000313" key="2">
    <source>
        <dbReference type="Proteomes" id="UP001497444"/>
    </source>
</evidence>
<gene>
    <name evidence="1" type="ORF">CSSPJE1EN1_LOCUS1595</name>
</gene>
<sequence>MRVAEREGDDRSILSAWDFDASGFHGLFDDTRGLLHPHRIITREEQQSMRLPLRKQLDPRTFRVKVLRSTDLCVFAATN</sequence>
<evidence type="ECO:0000313" key="1">
    <source>
        <dbReference type="EMBL" id="CAK9256117.1"/>
    </source>
</evidence>
<name>A0ABP0VNU9_9BRYO</name>
<reference evidence="1 2" key="1">
    <citation type="submission" date="2024-02" db="EMBL/GenBank/DDBJ databases">
        <authorList>
            <consortium name="ELIXIR-Norway"/>
            <consortium name="Elixir Norway"/>
        </authorList>
    </citation>
    <scope>NUCLEOTIDE SEQUENCE [LARGE SCALE GENOMIC DNA]</scope>
</reference>
<protein>
    <submittedName>
        <fullName evidence="1">Uncharacterized protein</fullName>
    </submittedName>
</protein>
<dbReference type="Proteomes" id="UP001497444">
    <property type="component" value="Chromosome 1"/>
</dbReference>
<dbReference type="EMBL" id="OZ020096">
    <property type="protein sequence ID" value="CAK9256117.1"/>
    <property type="molecule type" value="Genomic_DNA"/>
</dbReference>
<keyword evidence="2" id="KW-1185">Reference proteome</keyword>